<gene>
    <name evidence="1" type="ORF">KC19_2G221300</name>
</gene>
<dbReference type="AlphaFoldDB" id="A0A8T0J0J4"/>
<dbReference type="PANTHER" id="PTHR34569">
    <property type="entry name" value="EXPRESSED PROTEIN"/>
    <property type="match status" value="1"/>
</dbReference>
<proteinExistence type="predicted"/>
<organism evidence="1 2">
    <name type="scientific">Ceratodon purpureus</name>
    <name type="common">Fire moss</name>
    <name type="synonym">Dicranum purpureum</name>
    <dbReference type="NCBI Taxonomy" id="3225"/>
    <lineage>
        <taxon>Eukaryota</taxon>
        <taxon>Viridiplantae</taxon>
        <taxon>Streptophyta</taxon>
        <taxon>Embryophyta</taxon>
        <taxon>Bryophyta</taxon>
        <taxon>Bryophytina</taxon>
        <taxon>Bryopsida</taxon>
        <taxon>Dicranidae</taxon>
        <taxon>Pseudoditrichales</taxon>
        <taxon>Ditrichaceae</taxon>
        <taxon>Ceratodon</taxon>
    </lineage>
</organism>
<sequence length="205" mass="24191">MFTWWLSYECTGCVVLQIFRTEMSNYTRRVSSSFHRLLPIFSWARQQQGSTRSSLQVEVMPPQRAFSTSTELILYKDESPQEMSYTSLRDLMSTNRHVCINVRPNREGTHEEKEEDERPAIKNRLVELAARAYLLPSHAQETRRNKFFSRQWSRFTSRNWLHNQSNMNLSTNVPCLPSPLWVDISRAFCSLFSLSHMRPQPVIRL</sequence>
<accession>A0A8T0J0J4</accession>
<dbReference type="EMBL" id="CM026422">
    <property type="protein sequence ID" value="KAG0588163.1"/>
    <property type="molecule type" value="Genomic_DNA"/>
</dbReference>
<reference evidence="1" key="1">
    <citation type="submission" date="2020-06" db="EMBL/GenBank/DDBJ databases">
        <title>WGS assembly of Ceratodon purpureus strain R40.</title>
        <authorList>
            <person name="Carey S.B."/>
            <person name="Jenkins J."/>
            <person name="Shu S."/>
            <person name="Lovell J.T."/>
            <person name="Sreedasyam A."/>
            <person name="Maumus F."/>
            <person name="Tiley G.P."/>
            <person name="Fernandez-Pozo N."/>
            <person name="Barry K."/>
            <person name="Chen C."/>
            <person name="Wang M."/>
            <person name="Lipzen A."/>
            <person name="Daum C."/>
            <person name="Saski C.A."/>
            <person name="Payton A.C."/>
            <person name="Mcbreen J.C."/>
            <person name="Conrad R.E."/>
            <person name="Kollar L.M."/>
            <person name="Olsson S."/>
            <person name="Huttunen S."/>
            <person name="Landis J.B."/>
            <person name="Wickett N.J."/>
            <person name="Johnson M.G."/>
            <person name="Rensing S.A."/>
            <person name="Grimwood J."/>
            <person name="Schmutz J."/>
            <person name="Mcdaniel S.F."/>
        </authorList>
    </citation>
    <scope>NUCLEOTIDE SEQUENCE</scope>
    <source>
        <strain evidence="1">R40</strain>
    </source>
</reference>
<dbReference type="Proteomes" id="UP000822688">
    <property type="component" value="Chromosome 2"/>
</dbReference>
<name>A0A8T0J0J4_CERPU</name>
<dbReference type="PANTHER" id="PTHR34569:SF2">
    <property type="entry name" value="EXPRESSED PROTEIN"/>
    <property type="match status" value="1"/>
</dbReference>
<evidence type="ECO:0000313" key="2">
    <source>
        <dbReference type="Proteomes" id="UP000822688"/>
    </source>
</evidence>
<protein>
    <submittedName>
        <fullName evidence="1">Uncharacterized protein</fullName>
    </submittedName>
</protein>
<comment type="caution">
    <text evidence="1">The sequence shown here is derived from an EMBL/GenBank/DDBJ whole genome shotgun (WGS) entry which is preliminary data.</text>
</comment>
<keyword evidence="2" id="KW-1185">Reference proteome</keyword>
<evidence type="ECO:0000313" key="1">
    <source>
        <dbReference type="EMBL" id="KAG0588163.1"/>
    </source>
</evidence>